<organism evidence="1 2">
    <name type="scientific">Flavobacterium phage vB_FspS_laban6-1</name>
    <dbReference type="NCBI Taxonomy" id="2686250"/>
    <lineage>
        <taxon>Viruses</taxon>
        <taxon>Duplodnaviria</taxon>
        <taxon>Heunggongvirae</taxon>
        <taxon>Uroviricota</taxon>
        <taxon>Caudoviricetes</taxon>
        <taxon>Duneviridae</taxon>
        <taxon>Labanvirus</taxon>
        <taxon>Labanvirus laban</taxon>
    </lineage>
</organism>
<protein>
    <submittedName>
        <fullName evidence="1">Uncharacterized protein</fullName>
    </submittedName>
</protein>
<keyword evidence="2" id="KW-1185">Reference proteome</keyword>
<dbReference type="Proteomes" id="UP000465101">
    <property type="component" value="Segment"/>
</dbReference>
<sequence length="328" mass="37986">MTKIVLRTLVIALLADLPKSKTEQFNKAFELYRKSPHKNLGVERRLNMAGFTEDGLQNLLYDLKQLHQISDIEVKNYKKETTAIGEFSKIEWFITQMSKDQLKEWMSNGCEGTKSTIDELIQFSQEEEKEELTIILIEAKQEFEAENYTFADDKNLHPNLDSSEKVDEAKSIREEYPFLNDKDCPEELLIVVGKKIGAWKRYQELHAMIQNFDVEKDGEQALTKLTAEATAEYEDNQSLDLELKHYADNKEVLAAHPSLIEFRIKKEVEAMSNDELHKFVQSSKTFFSRVPKDLEKFKDDAEKIADIKKKAADRELKLTLVKNKLGIN</sequence>
<gene>
    <name evidence="1" type="ORF">laban61_gp034</name>
</gene>
<proteinExistence type="predicted"/>
<dbReference type="EMBL" id="MN812211">
    <property type="protein sequence ID" value="QHB39005.1"/>
    <property type="molecule type" value="Genomic_DNA"/>
</dbReference>
<name>A0A6B9LJ82_9CAUD</name>
<evidence type="ECO:0000313" key="1">
    <source>
        <dbReference type="EMBL" id="QHB39005.1"/>
    </source>
</evidence>
<evidence type="ECO:0000313" key="2">
    <source>
        <dbReference type="Proteomes" id="UP000465101"/>
    </source>
</evidence>
<reference evidence="1 2" key="1">
    <citation type="journal article" date="2020" name="Viruses">
        <title>Diversity and Host Interactions Among Virulent and Temperate Baltic Sea Flavobacterium Phages.</title>
        <authorList>
            <person name="Nilsson E."/>
            <person name="Bayfield O.W."/>
            <person name="Lundin D."/>
            <person name="Antson A.A."/>
            <person name="Holmfeldt K."/>
        </authorList>
    </citation>
    <scope>NUCLEOTIDE SEQUENCE [LARGE SCALE GENOMIC DNA]</scope>
</reference>
<accession>A0A6B9LJ82</accession>